<dbReference type="EMBL" id="FXWL01000001">
    <property type="protein sequence ID" value="SMQ64274.1"/>
    <property type="molecule type" value="Genomic_DNA"/>
</dbReference>
<evidence type="ECO:0000256" key="2">
    <source>
        <dbReference type="ARBA" id="ARBA00007663"/>
    </source>
</evidence>
<evidence type="ECO:0000256" key="3">
    <source>
        <dbReference type="ARBA" id="ARBA00012584"/>
    </source>
</evidence>
<comment type="function">
    <text evidence="13">Required for the formation of a threonylcarbamoyl group on adenosine at position 37 (t(6)A37) in tRNAs that read codons beginning with adenine.</text>
</comment>
<keyword evidence="7 13" id="KW-0819">tRNA processing</keyword>
<dbReference type="InterPro" id="IPR050156">
    <property type="entry name" value="TC-AMP_synthase_SUA5"/>
</dbReference>
<dbReference type="PANTHER" id="PTHR17490">
    <property type="entry name" value="SUA5"/>
    <property type="match status" value="1"/>
</dbReference>
<dbReference type="GO" id="GO:0006450">
    <property type="term" value="P:regulation of translational fidelity"/>
    <property type="evidence" value="ECO:0007669"/>
    <property type="project" value="TreeGrafter"/>
</dbReference>
<feature type="binding site" evidence="14">
    <location>
        <position position="157"/>
    </location>
    <ligand>
        <name>ATP</name>
        <dbReference type="ChEBI" id="CHEBI:30616"/>
    </ligand>
</feature>
<feature type="binding site" evidence="14">
    <location>
        <position position="72"/>
    </location>
    <ligand>
        <name>L-threonine</name>
        <dbReference type="ChEBI" id="CHEBI:57926"/>
    </ligand>
</feature>
<evidence type="ECO:0000256" key="14">
    <source>
        <dbReference type="PIRSR" id="PIRSR004930-1"/>
    </source>
</evidence>
<feature type="binding site" evidence="14">
    <location>
        <position position="147"/>
    </location>
    <ligand>
        <name>L-threonine</name>
        <dbReference type="ChEBI" id="CHEBI:57926"/>
    </ligand>
</feature>
<feature type="binding site" evidence="14">
    <location>
        <position position="127"/>
    </location>
    <ligand>
        <name>L-threonine</name>
        <dbReference type="ChEBI" id="CHEBI:57926"/>
    </ligand>
</feature>
<evidence type="ECO:0000256" key="12">
    <source>
        <dbReference type="ARBA" id="ARBA00048366"/>
    </source>
</evidence>
<dbReference type="PIRSF" id="PIRSF004930">
    <property type="entry name" value="Tln_factor_SUA5"/>
    <property type="match status" value="1"/>
</dbReference>
<dbReference type="GO" id="GO:0008033">
    <property type="term" value="P:tRNA processing"/>
    <property type="evidence" value="ECO:0007669"/>
    <property type="project" value="UniProtKB-KW"/>
</dbReference>
<evidence type="ECO:0000256" key="9">
    <source>
        <dbReference type="ARBA" id="ARBA00022741"/>
    </source>
</evidence>
<dbReference type="InterPro" id="IPR038385">
    <property type="entry name" value="Sua5/YwlC_C"/>
</dbReference>
<feature type="binding site" evidence="14">
    <location>
        <position position="63"/>
    </location>
    <ligand>
        <name>ATP</name>
        <dbReference type="ChEBI" id="CHEBI:30616"/>
    </ligand>
</feature>
<feature type="binding site" evidence="14">
    <location>
        <position position="123"/>
    </location>
    <ligand>
        <name>ATP</name>
        <dbReference type="ChEBI" id="CHEBI:30616"/>
    </ligand>
</feature>
<evidence type="ECO:0000313" key="16">
    <source>
        <dbReference type="EMBL" id="SMQ64274.1"/>
    </source>
</evidence>
<dbReference type="AlphaFoldDB" id="A0A1Y6ENN6"/>
<dbReference type="GeneID" id="303001059"/>
<keyword evidence="17" id="KW-1185">Reference proteome</keyword>
<evidence type="ECO:0000256" key="10">
    <source>
        <dbReference type="ARBA" id="ARBA00022840"/>
    </source>
</evidence>
<dbReference type="PROSITE" id="PS51163">
    <property type="entry name" value="YRDC"/>
    <property type="match status" value="1"/>
</dbReference>
<feature type="binding site" evidence="14">
    <location>
        <position position="40"/>
    </location>
    <ligand>
        <name>L-threonine</name>
        <dbReference type="ChEBI" id="CHEBI:57926"/>
    </ligand>
</feature>
<dbReference type="SUPFAM" id="SSF55821">
    <property type="entry name" value="YrdC/RibB"/>
    <property type="match status" value="1"/>
</dbReference>
<comment type="catalytic activity">
    <reaction evidence="12 13">
        <text>L-threonine + hydrogencarbonate + ATP = L-threonylcarbamoyladenylate + diphosphate + H2O</text>
        <dbReference type="Rhea" id="RHEA:36407"/>
        <dbReference type="ChEBI" id="CHEBI:15377"/>
        <dbReference type="ChEBI" id="CHEBI:17544"/>
        <dbReference type="ChEBI" id="CHEBI:30616"/>
        <dbReference type="ChEBI" id="CHEBI:33019"/>
        <dbReference type="ChEBI" id="CHEBI:57926"/>
        <dbReference type="ChEBI" id="CHEBI:73682"/>
        <dbReference type="EC" id="2.7.7.87"/>
    </reaction>
</comment>
<dbReference type="InterPro" id="IPR017945">
    <property type="entry name" value="DHBP_synth_RibB-like_a/b_dom"/>
</dbReference>
<dbReference type="Pfam" id="PF03481">
    <property type="entry name" value="Sua5_C"/>
    <property type="match status" value="1"/>
</dbReference>
<dbReference type="Pfam" id="PF01300">
    <property type="entry name" value="Sua5_yciO_yrdC"/>
    <property type="match status" value="1"/>
</dbReference>
<feature type="binding site" evidence="14">
    <location>
        <position position="67"/>
    </location>
    <ligand>
        <name>ATP</name>
        <dbReference type="ChEBI" id="CHEBI:30616"/>
    </ligand>
</feature>
<evidence type="ECO:0000256" key="11">
    <source>
        <dbReference type="ARBA" id="ARBA00029774"/>
    </source>
</evidence>
<accession>A0A1Y6ENN6</accession>
<dbReference type="InterPro" id="IPR006070">
    <property type="entry name" value="Sua5-like_dom"/>
</dbReference>
<dbReference type="GO" id="GO:0061710">
    <property type="term" value="F:L-threonylcarbamoyladenylate synthase"/>
    <property type="evidence" value="ECO:0007669"/>
    <property type="project" value="UniProtKB-EC"/>
</dbReference>
<evidence type="ECO:0000259" key="15">
    <source>
        <dbReference type="PROSITE" id="PS51163"/>
    </source>
</evidence>
<protein>
    <recommendedName>
        <fullName evidence="4 13">Threonylcarbamoyl-AMP synthase</fullName>
        <shortName evidence="13">TC-AMP synthase</shortName>
        <ecNumber evidence="3 13">2.7.7.87</ecNumber>
    </recommendedName>
    <alternativeName>
        <fullName evidence="11 13">L-threonylcarbamoyladenylate synthase</fullName>
    </alternativeName>
</protein>
<feature type="binding site" evidence="14">
    <location>
        <position position="236"/>
    </location>
    <ligand>
        <name>ATP</name>
        <dbReference type="ChEBI" id="CHEBI:30616"/>
    </ligand>
</feature>
<gene>
    <name evidence="16" type="ORF">SAMN06295984_0986</name>
</gene>
<dbReference type="GO" id="GO:0005737">
    <property type="term" value="C:cytoplasm"/>
    <property type="evidence" value="ECO:0007669"/>
    <property type="project" value="UniProtKB-SubCell"/>
</dbReference>
<feature type="domain" description="YrdC-like" evidence="15">
    <location>
        <begin position="18"/>
        <end position="205"/>
    </location>
</feature>
<evidence type="ECO:0000256" key="5">
    <source>
        <dbReference type="ARBA" id="ARBA00022490"/>
    </source>
</evidence>
<dbReference type="NCBIfam" id="TIGR00057">
    <property type="entry name" value="L-threonylcarbamoyladenylate synthase"/>
    <property type="match status" value="1"/>
</dbReference>
<dbReference type="Proteomes" id="UP000194469">
    <property type="component" value="Unassembled WGS sequence"/>
</dbReference>
<keyword evidence="5 13" id="KW-0963">Cytoplasm</keyword>
<evidence type="ECO:0000313" key="17">
    <source>
        <dbReference type="Proteomes" id="UP000194469"/>
    </source>
</evidence>
<sequence length="318" mass="31880">MAERQNESVTTVVAPYGADAIARAAELIAAGQPVAVPTETVYGLAADARNPQAVARIYAVKGRPDFNPLIVHVPDLAVAERFGVFGAAERALAAAFWPGPLTLVVPRTADCPVARIATAGLDTIALRVPEHRAMQALLAATGAPLAAPSANASGRVSPTKAAHVLASLDGRLALVIDDGATRAGVESTIARVTDGVVEVLRPGPVTAAMLGAASGLPVTGVAGSEIVAPGMLASHYAPGKPVRLGARDFAADEYGIGFGALAGDYNLSAAGDLTEAAAHLFDALHAGAASAKPRIAVAAIPAEGLGAAINDRLARAAV</sequence>
<comment type="subcellular location">
    <subcellularLocation>
        <location evidence="1 13">Cytoplasm</location>
    </subcellularLocation>
</comment>
<keyword evidence="10 13" id="KW-0067">ATP-binding</keyword>
<feature type="binding site" evidence="14">
    <location>
        <position position="201"/>
    </location>
    <ligand>
        <name>ATP</name>
        <dbReference type="ChEBI" id="CHEBI:30616"/>
    </ligand>
</feature>
<dbReference type="InterPro" id="IPR005145">
    <property type="entry name" value="Sua5_C"/>
</dbReference>
<dbReference type="GO" id="GO:0000049">
    <property type="term" value="F:tRNA binding"/>
    <property type="evidence" value="ECO:0007669"/>
    <property type="project" value="TreeGrafter"/>
</dbReference>
<keyword evidence="6 13" id="KW-0808">Transferase</keyword>
<comment type="similarity">
    <text evidence="2 13">Belongs to the SUA5 family.</text>
</comment>
<dbReference type="PANTHER" id="PTHR17490:SF16">
    <property type="entry name" value="THREONYLCARBAMOYL-AMP SYNTHASE"/>
    <property type="match status" value="1"/>
</dbReference>
<evidence type="ECO:0000256" key="8">
    <source>
        <dbReference type="ARBA" id="ARBA00022695"/>
    </source>
</evidence>
<feature type="binding site" evidence="14">
    <location>
        <position position="187"/>
    </location>
    <ligand>
        <name>L-threonine</name>
        <dbReference type="ChEBI" id="CHEBI:57926"/>
    </ligand>
</feature>
<proteinExistence type="inferred from homology"/>
<dbReference type="GO" id="GO:0005524">
    <property type="term" value="F:ATP binding"/>
    <property type="evidence" value="ECO:0007669"/>
    <property type="project" value="UniProtKB-UniRule"/>
</dbReference>
<feature type="binding site" evidence="14">
    <location>
        <position position="149"/>
    </location>
    <ligand>
        <name>ATP</name>
        <dbReference type="ChEBI" id="CHEBI:30616"/>
    </ligand>
</feature>
<dbReference type="Gene3D" id="3.90.870.10">
    <property type="entry name" value="DHBP synthase"/>
    <property type="match status" value="1"/>
</dbReference>
<name>A0A1Y6ENN6_9SPHN</name>
<keyword evidence="8 13" id="KW-0548">Nucleotidyltransferase</keyword>
<keyword evidence="9 13" id="KW-0547">Nucleotide-binding</keyword>
<dbReference type="Gene3D" id="3.40.50.11030">
    <property type="entry name" value="Threonylcarbamoyl-AMP synthase, C-terminal domain"/>
    <property type="match status" value="1"/>
</dbReference>
<evidence type="ECO:0000256" key="13">
    <source>
        <dbReference type="PIRNR" id="PIRNR004930"/>
    </source>
</evidence>
<dbReference type="EC" id="2.7.7.87" evidence="3 13"/>
<evidence type="ECO:0000256" key="1">
    <source>
        <dbReference type="ARBA" id="ARBA00004496"/>
    </source>
</evidence>
<dbReference type="InterPro" id="IPR010923">
    <property type="entry name" value="T(6)A37_SUA5"/>
</dbReference>
<reference evidence="17" key="1">
    <citation type="submission" date="2017-04" db="EMBL/GenBank/DDBJ databases">
        <authorList>
            <person name="Varghese N."/>
            <person name="Submissions S."/>
        </authorList>
    </citation>
    <scope>NUCLEOTIDE SEQUENCE [LARGE SCALE GENOMIC DNA]</scope>
    <source>
        <strain evidence="17">UI2</strain>
    </source>
</reference>
<evidence type="ECO:0000256" key="4">
    <source>
        <dbReference type="ARBA" id="ARBA00015492"/>
    </source>
</evidence>
<evidence type="ECO:0000256" key="6">
    <source>
        <dbReference type="ARBA" id="ARBA00022679"/>
    </source>
</evidence>
<dbReference type="RefSeq" id="WP_086456210.1">
    <property type="nucleotide sequence ID" value="NZ_FXWL01000001.1"/>
</dbReference>
<dbReference type="GO" id="GO:0003725">
    <property type="term" value="F:double-stranded RNA binding"/>
    <property type="evidence" value="ECO:0007669"/>
    <property type="project" value="UniProtKB-UniRule"/>
</dbReference>
<organism evidence="16 17">
    <name type="scientific">Sphingopyxis terrae subsp. ummariensis</name>
    <dbReference type="NCBI Taxonomy" id="429001"/>
    <lineage>
        <taxon>Bacteria</taxon>
        <taxon>Pseudomonadati</taxon>
        <taxon>Pseudomonadota</taxon>
        <taxon>Alphaproteobacteria</taxon>
        <taxon>Sphingomonadales</taxon>
        <taxon>Sphingomonadaceae</taxon>
        <taxon>Sphingopyxis</taxon>
    </lineage>
</organism>
<evidence type="ECO:0000256" key="7">
    <source>
        <dbReference type="ARBA" id="ARBA00022694"/>
    </source>
</evidence>